<gene>
    <name evidence="3" type="ORF">CGOC_LOCUS12677</name>
</gene>
<dbReference type="InterPro" id="IPR000056">
    <property type="entry name" value="Ribul_P_3_epim-like"/>
</dbReference>
<dbReference type="OrthoDB" id="1927044at2759"/>
<sequence length="85" mass="9505">MVLRPIICPSILNSDLANLGAECKKLLAAGKSFFHIFVESLRKDLGPGPFFDVHLMVAEPNRWVKDMAKAGANQFTFHYEAVNEK</sequence>
<dbReference type="GO" id="GO:0046872">
    <property type="term" value="F:metal ion binding"/>
    <property type="evidence" value="ECO:0007669"/>
    <property type="project" value="UniProtKB-KW"/>
</dbReference>
<dbReference type="EMBL" id="UYRV01124889">
    <property type="protein sequence ID" value="VDN34573.1"/>
    <property type="molecule type" value="Genomic_DNA"/>
</dbReference>
<organism evidence="3 4">
    <name type="scientific">Cylicostephanus goldi</name>
    <name type="common">Nematode worm</name>
    <dbReference type="NCBI Taxonomy" id="71465"/>
    <lineage>
        <taxon>Eukaryota</taxon>
        <taxon>Metazoa</taxon>
        <taxon>Ecdysozoa</taxon>
        <taxon>Nematoda</taxon>
        <taxon>Chromadorea</taxon>
        <taxon>Rhabditida</taxon>
        <taxon>Rhabditina</taxon>
        <taxon>Rhabditomorpha</taxon>
        <taxon>Strongyloidea</taxon>
        <taxon>Strongylidae</taxon>
        <taxon>Cylicostephanus</taxon>
    </lineage>
</organism>
<name>A0A3P7NC21_CYLGO</name>
<evidence type="ECO:0000313" key="3">
    <source>
        <dbReference type="EMBL" id="VDN34573.1"/>
    </source>
</evidence>
<dbReference type="AlphaFoldDB" id="A0A3P7NC21"/>
<keyword evidence="4" id="KW-1185">Reference proteome</keyword>
<evidence type="ECO:0000313" key="4">
    <source>
        <dbReference type="Proteomes" id="UP000271889"/>
    </source>
</evidence>
<evidence type="ECO:0008006" key="5">
    <source>
        <dbReference type="Google" id="ProtNLM"/>
    </source>
</evidence>
<evidence type="ECO:0000256" key="1">
    <source>
        <dbReference type="ARBA" id="ARBA00022723"/>
    </source>
</evidence>
<dbReference type="GO" id="GO:0016857">
    <property type="term" value="F:racemase and epimerase activity, acting on carbohydrates and derivatives"/>
    <property type="evidence" value="ECO:0007669"/>
    <property type="project" value="InterPro"/>
</dbReference>
<proteinExistence type="predicted"/>
<evidence type="ECO:0000256" key="2">
    <source>
        <dbReference type="ARBA" id="ARBA00023235"/>
    </source>
</evidence>
<dbReference type="PANTHER" id="PTHR11749">
    <property type="entry name" value="RIBULOSE-5-PHOSPHATE-3-EPIMERASE"/>
    <property type="match status" value="1"/>
</dbReference>
<dbReference type="InterPro" id="IPR013785">
    <property type="entry name" value="Aldolase_TIM"/>
</dbReference>
<reference evidence="3 4" key="1">
    <citation type="submission" date="2018-11" db="EMBL/GenBank/DDBJ databases">
        <authorList>
            <consortium name="Pathogen Informatics"/>
        </authorList>
    </citation>
    <scope>NUCLEOTIDE SEQUENCE [LARGE SCALE GENOMIC DNA]</scope>
</reference>
<dbReference type="Gene3D" id="3.20.20.70">
    <property type="entry name" value="Aldolase class I"/>
    <property type="match status" value="1"/>
</dbReference>
<accession>A0A3P7NC21</accession>
<keyword evidence="2" id="KW-0413">Isomerase</keyword>
<protein>
    <recommendedName>
        <fullName evidence="5">Ribulose-phosphate 3-epimerase</fullName>
    </recommendedName>
</protein>
<dbReference type="Pfam" id="PF00834">
    <property type="entry name" value="Ribul_P_3_epim"/>
    <property type="match status" value="1"/>
</dbReference>
<dbReference type="Proteomes" id="UP000271889">
    <property type="component" value="Unassembled WGS sequence"/>
</dbReference>
<dbReference type="GO" id="GO:0005975">
    <property type="term" value="P:carbohydrate metabolic process"/>
    <property type="evidence" value="ECO:0007669"/>
    <property type="project" value="InterPro"/>
</dbReference>
<feature type="non-terminal residue" evidence="3">
    <location>
        <position position="85"/>
    </location>
</feature>
<keyword evidence="1" id="KW-0479">Metal-binding</keyword>
<dbReference type="SUPFAM" id="SSF51366">
    <property type="entry name" value="Ribulose-phoshate binding barrel"/>
    <property type="match status" value="1"/>
</dbReference>
<dbReference type="InterPro" id="IPR011060">
    <property type="entry name" value="RibuloseP-bd_barrel"/>
</dbReference>